<dbReference type="Pfam" id="PF01497">
    <property type="entry name" value="Peripla_BP_2"/>
    <property type="match status" value="1"/>
</dbReference>
<dbReference type="PANTHER" id="PTHR30535">
    <property type="entry name" value="VITAMIN B12-BINDING PROTEIN"/>
    <property type="match status" value="1"/>
</dbReference>
<sequence length="341" mass="37828">MKKTMISLAATALIFSACSNNEEDPDGNNVNNDNSNNQAANENETDYENGTDNNAETAADDFPVTITDDSGRDITLEEEPETLASLLPSTTEILFAIDAGDGLIGRSQNDNYPMEELEDIDIIGGMEIDAEMIISLEPDLLFIQDYHFFEYEDMLAEFEEAGIQYLVIEGIESFEATYDSIELIGEAVGRIDEATALTSEMQEEVAKLREQAEAVSEEDRQLVWTEVSPSPDIFTTGTGTFFHEMLEIINADNAAADHDGWVQLSEEEMVALTPDVIITTYGYYVEDAFDEVAERDGWQDIPAVENGEIHDIDNDTVSRPGPRLVEGVRQLGELIYPDVFN</sequence>
<dbReference type="PROSITE" id="PS50983">
    <property type="entry name" value="FE_B12_PBP"/>
    <property type="match status" value="1"/>
</dbReference>
<keyword evidence="7" id="KW-1185">Reference proteome</keyword>
<dbReference type="RefSeq" id="WP_069365762.1">
    <property type="nucleotide sequence ID" value="NZ_CP012502.1"/>
</dbReference>
<feature type="compositionally biased region" description="Low complexity" evidence="3">
    <location>
        <begin position="27"/>
        <end position="42"/>
    </location>
</feature>
<organism evidence="6 7">
    <name type="scientific">Salisediminibacterium beveridgei</name>
    <dbReference type="NCBI Taxonomy" id="632773"/>
    <lineage>
        <taxon>Bacteria</taxon>
        <taxon>Bacillati</taxon>
        <taxon>Bacillota</taxon>
        <taxon>Bacilli</taxon>
        <taxon>Bacillales</taxon>
        <taxon>Bacillaceae</taxon>
        <taxon>Salisediminibacterium</taxon>
    </lineage>
</organism>
<reference evidence="6 7" key="1">
    <citation type="submission" date="2015-08" db="EMBL/GenBank/DDBJ databases">
        <title>The complete genome sequence of Bacillus beveridgei MLTeJB.</title>
        <authorList>
            <person name="Hanson T.E."/>
            <person name="Mesa C."/>
            <person name="Basesman S.M."/>
            <person name="Oremland R.S."/>
        </authorList>
    </citation>
    <scope>NUCLEOTIDE SEQUENCE [LARGE SCALE GENOMIC DNA]</scope>
    <source>
        <strain evidence="6 7">MLTeJB</strain>
    </source>
</reference>
<evidence type="ECO:0000256" key="3">
    <source>
        <dbReference type="SAM" id="MobiDB-lite"/>
    </source>
</evidence>
<dbReference type="PROSITE" id="PS51257">
    <property type="entry name" value="PROKAR_LIPOPROTEIN"/>
    <property type="match status" value="1"/>
</dbReference>
<dbReference type="Gene3D" id="3.40.50.1980">
    <property type="entry name" value="Nitrogenase molybdenum iron protein domain"/>
    <property type="match status" value="2"/>
</dbReference>
<proteinExistence type="inferred from homology"/>
<feature type="coiled-coil region" evidence="2">
    <location>
        <begin position="191"/>
        <end position="218"/>
    </location>
</feature>
<evidence type="ECO:0000313" key="6">
    <source>
        <dbReference type="EMBL" id="AOM83821.1"/>
    </source>
</evidence>
<dbReference type="PANTHER" id="PTHR30535:SF34">
    <property type="entry name" value="MOLYBDATE-BINDING PROTEIN MOLA"/>
    <property type="match status" value="1"/>
</dbReference>
<dbReference type="InterPro" id="IPR002491">
    <property type="entry name" value="ABC_transptr_periplasmic_BD"/>
</dbReference>
<evidence type="ECO:0000259" key="5">
    <source>
        <dbReference type="PROSITE" id="PS50983"/>
    </source>
</evidence>
<feature type="signal peptide" evidence="4">
    <location>
        <begin position="1"/>
        <end position="21"/>
    </location>
</feature>
<gene>
    <name evidence="6" type="primary">yvrC</name>
    <name evidence="6" type="ORF">BBEV_2481</name>
</gene>
<keyword evidence="4" id="KW-0732">Signal</keyword>
<keyword evidence="2" id="KW-0175">Coiled coil</keyword>
<feature type="domain" description="Fe/B12 periplasmic-binding" evidence="5">
    <location>
        <begin position="82"/>
        <end position="339"/>
    </location>
</feature>
<evidence type="ECO:0000256" key="1">
    <source>
        <dbReference type="ARBA" id="ARBA00008814"/>
    </source>
</evidence>
<dbReference type="GO" id="GO:0071281">
    <property type="term" value="P:cellular response to iron ion"/>
    <property type="evidence" value="ECO:0007669"/>
    <property type="project" value="TreeGrafter"/>
</dbReference>
<feature type="region of interest" description="Disordered" evidence="3">
    <location>
        <begin position="23"/>
        <end position="69"/>
    </location>
</feature>
<dbReference type="PATRIC" id="fig|632773.3.peg.2595"/>
<dbReference type="SUPFAM" id="SSF53807">
    <property type="entry name" value="Helical backbone' metal receptor"/>
    <property type="match status" value="1"/>
</dbReference>
<dbReference type="EMBL" id="CP012502">
    <property type="protein sequence ID" value="AOM83821.1"/>
    <property type="molecule type" value="Genomic_DNA"/>
</dbReference>
<dbReference type="STRING" id="632773.BBEV_2481"/>
<dbReference type="InterPro" id="IPR050902">
    <property type="entry name" value="ABC_Transporter_SBP"/>
</dbReference>
<dbReference type="KEGG" id="bbev:BBEV_2481"/>
<comment type="similarity">
    <text evidence="1">Belongs to the bacterial solute-binding protein 8 family.</text>
</comment>
<name>A0A1D7QXT0_9BACI</name>
<dbReference type="CDD" id="cd01143">
    <property type="entry name" value="YvrC"/>
    <property type="match status" value="1"/>
</dbReference>
<protein>
    <submittedName>
        <fullName evidence="6">Vitamin B12 ABC transporter, B12-binding component BtuF</fullName>
    </submittedName>
</protein>
<evidence type="ECO:0000313" key="7">
    <source>
        <dbReference type="Proteomes" id="UP000094463"/>
    </source>
</evidence>
<evidence type="ECO:0000256" key="4">
    <source>
        <dbReference type="SAM" id="SignalP"/>
    </source>
</evidence>
<dbReference type="AlphaFoldDB" id="A0A1D7QXT0"/>
<dbReference type="Proteomes" id="UP000094463">
    <property type="component" value="Chromosome"/>
</dbReference>
<feature type="chain" id="PRO_5039713905" evidence="4">
    <location>
        <begin position="22"/>
        <end position="341"/>
    </location>
</feature>
<accession>A0A1D7QXT0</accession>
<dbReference type="OrthoDB" id="9816357at2"/>
<evidence type="ECO:0000256" key="2">
    <source>
        <dbReference type="SAM" id="Coils"/>
    </source>
</evidence>